<keyword evidence="2" id="KW-0689">Ribosomal protein</keyword>
<organism evidence="5 6">
    <name type="scientific">Parascedosporium putredinis</name>
    <dbReference type="NCBI Taxonomy" id="1442378"/>
    <lineage>
        <taxon>Eukaryota</taxon>
        <taxon>Fungi</taxon>
        <taxon>Dikarya</taxon>
        <taxon>Ascomycota</taxon>
        <taxon>Pezizomycotina</taxon>
        <taxon>Sordariomycetes</taxon>
        <taxon>Hypocreomycetidae</taxon>
        <taxon>Microascales</taxon>
        <taxon>Microascaceae</taxon>
        <taxon>Parascedosporium</taxon>
    </lineage>
</organism>
<dbReference type="InterPro" id="IPR016095">
    <property type="entry name" value="Ribosomal_uL1_3-a/b-sand"/>
</dbReference>
<dbReference type="GO" id="GO:0005762">
    <property type="term" value="C:mitochondrial large ribosomal subunit"/>
    <property type="evidence" value="ECO:0007669"/>
    <property type="project" value="TreeGrafter"/>
</dbReference>
<evidence type="ECO:0000256" key="3">
    <source>
        <dbReference type="ARBA" id="ARBA00023274"/>
    </source>
</evidence>
<dbReference type="GO" id="GO:0003735">
    <property type="term" value="F:structural constituent of ribosome"/>
    <property type="evidence" value="ECO:0007669"/>
    <property type="project" value="TreeGrafter"/>
</dbReference>
<dbReference type="Pfam" id="PF00687">
    <property type="entry name" value="Ribosomal_L1"/>
    <property type="match status" value="1"/>
</dbReference>
<dbReference type="PANTHER" id="PTHR36427">
    <property type="entry name" value="54S RIBOSOMAL PROTEIN L1, MITOCHONDRIAL"/>
    <property type="match status" value="1"/>
</dbReference>
<name>A0A9P1GV00_9PEZI</name>
<comment type="caution">
    <text evidence="5">The sequence shown here is derived from an EMBL/GenBank/DDBJ whole genome shotgun (WGS) entry which is preliminary data.</text>
</comment>
<dbReference type="InterPro" id="IPR028364">
    <property type="entry name" value="Ribosomal_uL1/biogenesis"/>
</dbReference>
<proteinExistence type="inferred from homology"/>
<evidence type="ECO:0000256" key="2">
    <source>
        <dbReference type="ARBA" id="ARBA00022980"/>
    </source>
</evidence>
<accession>A0A9P1GV00</accession>
<evidence type="ECO:0000313" key="5">
    <source>
        <dbReference type="EMBL" id="CAI4210522.1"/>
    </source>
</evidence>
<dbReference type="InterPro" id="IPR023674">
    <property type="entry name" value="Ribosomal_uL1-like"/>
</dbReference>
<keyword evidence="6" id="KW-1185">Reference proteome</keyword>
<evidence type="ECO:0008006" key="7">
    <source>
        <dbReference type="Google" id="ProtNLM"/>
    </source>
</evidence>
<dbReference type="AlphaFoldDB" id="A0A9P1GV00"/>
<dbReference type="Proteomes" id="UP000838763">
    <property type="component" value="Unassembled WGS sequence"/>
</dbReference>
<feature type="region of interest" description="Disordered" evidence="4">
    <location>
        <begin position="42"/>
        <end position="71"/>
    </location>
</feature>
<sequence>MAPGHQCFASMARLAISTTQRQVTARASQTLFPSVTQARYASGKAKGKKTGSKGGSSKKTERKKLPKTFKSFDPTEQPQFSLCDAIRYLRAFEVGKRPLSVKYELSIRLKTMRNGPVVRDNIKLPTLSPGATMAGEESVFERIRSGDMPFERLLCHEDSENALKQANLGRILGPRGLMPSRKLGTITNNIRKTMTSGASEFRERVGVVRMVVGEMGFTPRMVADNVAAMVKEIKSRCIALEDVTEKAVSEIVLSSSHGPGFNLNGKYQLTDPRVTEEDLSGVM</sequence>
<evidence type="ECO:0000256" key="1">
    <source>
        <dbReference type="ARBA" id="ARBA00010531"/>
    </source>
</evidence>
<dbReference type="EMBL" id="CALLCH030000001">
    <property type="protein sequence ID" value="CAI4210522.1"/>
    <property type="molecule type" value="Genomic_DNA"/>
</dbReference>
<dbReference type="PANTHER" id="PTHR36427:SF3">
    <property type="entry name" value="LARGE RIBOSOMAL SUBUNIT PROTEIN UL1M"/>
    <property type="match status" value="1"/>
</dbReference>
<keyword evidence="3" id="KW-0687">Ribonucleoprotein</keyword>
<dbReference type="SUPFAM" id="SSF56808">
    <property type="entry name" value="Ribosomal protein L1"/>
    <property type="match status" value="1"/>
</dbReference>
<evidence type="ECO:0000313" key="6">
    <source>
        <dbReference type="Proteomes" id="UP000838763"/>
    </source>
</evidence>
<comment type="similarity">
    <text evidence="1">Belongs to the universal ribosomal protein uL1 family.</text>
</comment>
<protein>
    <recommendedName>
        <fullName evidence="7">Ribosomal protein L1</fullName>
    </recommendedName>
</protein>
<dbReference type="CDD" id="cd00403">
    <property type="entry name" value="Ribosomal_L1"/>
    <property type="match status" value="1"/>
</dbReference>
<reference evidence="5" key="1">
    <citation type="submission" date="2022-11" db="EMBL/GenBank/DDBJ databases">
        <authorList>
            <person name="Scott C."/>
            <person name="Bruce N."/>
        </authorList>
    </citation>
    <scope>NUCLEOTIDE SEQUENCE</scope>
</reference>
<dbReference type="Gene3D" id="3.30.190.20">
    <property type="match status" value="1"/>
</dbReference>
<gene>
    <name evidence="5" type="ORF">PPNO1_LOCUS323</name>
</gene>
<evidence type="ECO:0000256" key="4">
    <source>
        <dbReference type="SAM" id="MobiDB-lite"/>
    </source>
</evidence>
<dbReference type="Gene3D" id="3.40.50.790">
    <property type="match status" value="1"/>
</dbReference>
<dbReference type="OrthoDB" id="1747252at2759"/>